<organism evidence="1 2">
    <name type="scientific">Pseudomonas fluorescens</name>
    <dbReference type="NCBI Taxonomy" id="294"/>
    <lineage>
        <taxon>Bacteria</taxon>
        <taxon>Pseudomonadati</taxon>
        <taxon>Pseudomonadota</taxon>
        <taxon>Gammaproteobacteria</taxon>
        <taxon>Pseudomonadales</taxon>
        <taxon>Pseudomonadaceae</taxon>
        <taxon>Pseudomonas</taxon>
    </lineage>
</organism>
<sequence length="99" mass="10504">MTSAVKAAPVITTVIDPKGNPISNGGTTNGNEVIVKGMSEPGKKVEVYDNNSLHLTLFADNTGRWVAQLTKLQVGAHVIKAKSDNQESAIWSFSVIAPK</sequence>
<dbReference type="Gene3D" id="2.60.40.10">
    <property type="entry name" value="Immunoglobulins"/>
    <property type="match status" value="1"/>
</dbReference>
<accession>A0A0N9W858</accession>
<gene>
    <name evidence="1" type="ORF">AO353_04470</name>
</gene>
<dbReference type="InterPro" id="IPR013783">
    <property type="entry name" value="Ig-like_fold"/>
</dbReference>
<proteinExistence type="predicted"/>
<evidence type="ECO:0000313" key="1">
    <source>
        <dbReference type="EMBL" id="ALI00339.1"/>
    </source>
</evidence>
<reference evidence="1 2" key="2">
    <citation type="journal article" date="2018" name="Nature">
        <title>Mutant phenotypes for thousands of bacterial genes of unknown function.</title>
        <authorList>
            <person name="Price M.N."/>
            <person name="Wetmore K.M."/>
            <person name="Waters R.J."/>
            <person name="Callaghan M."/>
            <person name="Ray J."/>
            <person name="Liu H."/>
            <person name="Kuehl J.V."/>
            <person name="Melnyk R.A."/>
            <person name="Lamson J.S."/>
            <person name="Suh Y."/>
            <person name="Carlson H.K."/>
            <person name="Esquivel Z."/>
            <person name="Sadeeshkumar H."/>
            <person name="Chakraborty R."/>
            <person name="Zane G.M."/>
            <person name="Rubin B.E."/>
            <person name="Wall J.D."/>
            <person name="Visel A."/>
            <person name="Bristow J."/>
            <person name="Blow M.J."/>
            <person name="Arkin A.P."/>
            <person name="Deutschbauer A.M."/>
        </authorList>
    </citation>
    <scope>NUCLEOTIDE SEQUENCE [LARGE SCALE GENOMIC DNA]</scope>
    <source>
        <strain evidence="1 2">FW300-N2E3</strain>
    </source>
</reference>
<dbReference type="OrthoDB" id="8481600at2"/>
<evidence type="ECO:0000313" key="2">
    <source>
        <dbReference type="Proteomes" id="UP000066487"/>
    </source>
</evidence>
<protein>
    <recommendedName>
        <fullName evidence="3">Bacterial Ig-like domain-containing protein</fullName>
    </recommendedName>
</protein>
<dbReference type="RefSeq" id="WP_054593866.1">
    <property type="nucleotide sequence ID" value="NZ_CP012830.1"/>
</dbReference>
<evidence type="ECO:0008006" key="3">
    <source>
        <dbReference type="Google" id="ProtNLM"/>
    </source>
</evidence>
<reference evidence="2" key="1">
    <citation type="submission" date="2015-09" db="EMBL/GenBank/DDBJ databases">
        <title>Whole genome sequence of Pseudomonas fluorescens FW300-N2E3.</title>
        <authorList>
            <person name="Ray J."/>
            <person name="Melnyk R."/>
            <person name="Deutschbauer A."/>
        </authorList>
    </citation>
    <scope>NUCLEOTIDE SEQUENCE [LARGE SCALE GENOMIC DNA]</scope>
    <source>
        <strain evidence="2">FW300-N2E3</strain>
    </source>
</reference>
<dbReference type="Proteomes" id="UP000066487">
    <property type="component" value="Chromosome"/>
</dbReference>
<name>A0A0N9W858_PSEFL</name>
<dbReference type="EMBL" id="CP012830">
    <property type="protein sequence ID" value="ALI00339.1"/>
    <property type="molecule type" value="Genomic_DNA"/>
</dbReference>
<dbReference type="AlphaFoldDB" id="A0A0N9W858"/>